<dbReference type="EMBL" id="NMQW01000025">
    <property type="protein sequence ID" value="OXM84770.1"/>
    <property type="molecule type" value="Genomic_DNA"/>
</dbReference>
<evidence type="ECO:0008006" key="3">
    <source>
        <dbReference type="Google" id="ProtNLM"/>
    </source>
</evidence>
<protein>
    <recommendedName>
        <fullName evidence="3">Phage tail protein</fullName>
    </recommendedName>
</protein>
<sequence>MMKRGKLFIAIVLLIICMGGVRSGVTAAPVERSSHVLLQIPNIQGESTVAGYTSWIELSEAEFSSQIPLVIQGGSRAAVSFPKEDDISITRQVDTASGAIFRKHLMSINAGSSSNPYQDWVIVFLNDSGVPYLKYTLKEPIINSYKINNKARFAPEETFSINYTGITATTWDSRGIPSSISYDIAAQKIY</sequence>
<organism evidence="1 2">
    <name type="scientific">Paenibacillus rigui</name>
    <dbReference type="NCBI Taxonomy" id="554312"/>
    <lineage>
        <taxon>Bacteria</taxon>
        <taxon>Bacillati</taxon>
        <taxon>Bacillota</taxon>
        <taxon>Bacilli</taxon>
        <taxon>Bacillales</taxon>
        <taxon>Paenibacillaceae</taxon>
        <taxon>Paenibacillus</taxon>
    </lineage>
</organism>
<dbReference type="AlphaFoldDB" id="A0A229UMY5"/>
<dbReference type="InterPro" id="IPR036624">
    <property type="entry name" value="Hcp1-lik_sf"/>
</dbReference>
<gene>
    <name evidence="1" type="ORF">CF651_17805</name>
</gene>
<reference evidence="1 2" key="1">
    <citation type="submission" date="2017-07" db="EMBL/GenBank/DDBJ databases">
        <title>Genome sequencing and assembly of Paenibacillus rigui.</title>
        <authorList>
            <person name="Mayilraj S."/>
        </authorList>
    </citation>
    <scope>NUCLEOTIDE SEQUENCE [LARGE SCALE GENOMIC DNA]</scope>
    <source>
        <strain evidence="1 2">JCM 16352</strain>
    </source>
</reference>
<dbReference type="OrthoDB" id="2609555at2"/>
<accession>A0A229UMY5</accession>
<evidence type="ECO:0000313" key="2">
    <source>
        <dbReference type="Proteomes" id="UP000215509"/>
    </source>
</evidence>
<name>A0A229UMY5_9BACL</name>
<proteinExistence type="predicted"/>
<evidence type="ECO:0000313" key="1">
    <source>
        <dbReference type="EMBL" id="OXM84770.1"/>
    </source>
</evidence>
<dbReference type="RefSeq" id="WP_094016219.1">
    <property type="nucleotide sequence ID" value="NZ_NMQW01000025.1"/>
</dbReference>
<keyword evidence="2" id="KW-1185">Reference proteome</keyword>
<dbReference type="InterPro" id="IPR008514">
    <property type="entry name" value="T6SS_Hcp"/>
</dbReference>
<dbReference type="Proteomes" id="UP000215509">
    <property type="component" value="Unassembled WGS sequence"/>
</dbReference>
<dbReference type="SUPFAM" id="SSF141452">
    <property type="entry name" value="Hcp1-like"/>
    <property type="match status" value="1"/>
</dbReference>
<comment type="caution">
    <text evidence="1">The sequence shown here is derived from an EMBL/GenBank/DDBJ whole genome shotgun (WGS) entry which is preliminary data.</text>
</comment>
<dbReference type="Pfam" id="PF05638">
    <property type="entry name" value="T6SS_HCP"/>
    <property type="match status" value="1"/>
</dbReference>
<dbReference type="Gene3D" id="2.30.110.20">
    <property type="entry name" value="Hcp1-like"/>
    <property type="match status" value="1"/>
</dbReference>